<evidence type="ECO:0000256" key="9">
    <source>
        <dbReference type="RuleBase" id="RU003640"/>
    </source>
</evidence>
<dbReference type="PANTHER" id="PTHR11058">
    <property type="entry name" value="NADH-UBIQUINONE OXIDOREDUCTASE CHAIN 3"/>
    <property type="match status" value="1"/>
</dbReference>
<feature type="transmembrane region" description="Helical" evidence="9">
    <location>
        <begin position="86"/>
        <end position="103"/>
    </location>
</feature>
<dbReference type="PANTHER" id="PTHR11058:SF9">
    <property type="entry name" value="NADH-UBIQUINONE OXIDOREDUCTASE CHAIN 3"/>
    <property type="match status" value="1"/>
</dbReference>
<dbReference type="CTD" id="4537"/>
<protein>
    <recommendedName>
        <fullName evidence="3 9">NADH-ubiquinone oxidoreductase chain 3</fullName>
        <ecNumber evidence="9">7.1.1.2</ecNumber>
    </recommendedName>
</protein>
<dbReference type="EMBL" id="MH330330">
    <property type="protein sequence ID" value="AXP84507.1"/>
    <property type="molecule type" value="Genomic_DNA"/>
</dbReference>
<keyword evidence="9" id="KW-0830">Ubiquinone</keyword>
<dbReference type="GO" id="GO:0031966">
    <property type="term" value="C:mitochondrial membrane"/>
    <property type="evidence" value="ECO:0007669"/>
    <property type="project" value="UniProtKB-SubCell"/>
</dbReference>
<keyword evidence="9" id="KW-0679">Respiratory chain</keyword>
<comment type="similarity">
    <text evidence="2 9">Belongs to the complex I subunit 3 family.</text>
</comment>
<dbReference type="EC" id="7.1.1.2" evidence="9"/>
<dbReference type="GO" id="GO:0030964">
    <property type="term" value="C:NADH dehydrogenase complex"/>
    <property type="evidence" value="ECO:0007669"/>
    <property type="project" value="TreeGrafter"/>
</dbReference>
<feature type="transmembrane region" description="Helical" evidence="9">
    <location>
        <begin position="6"/>
        <end position="25"/>
    </location>
</feature>
<geneLocation type="mitochondrion" evidence="10"/>
<proteinExistence type="inferred from homology"/>
<dbReference type="InterPro" id="IPR038430">
    <property type="entry name" value="NDAH_ubi_oxred_su3_sf"/>
</dbReference>
<dbReference type="AlphaFoldDB" id="A0A346KKY9"/>
<evidence type="ECO:0000256" key="6">
    <source>
        <dbReference type="ARBA" id="ARBA00022989"/>
    </source>
</evidence>
<sequence length="115" mass="13133">MLISMILFVVMVSVVLLMVSLVLSMKNCEDREKSSPYECGFDSFSSSRLPFSLRFFLVAVIFVVFDVEISLIIPIIFSLWYSSSSISLFTGAFFLVILFLGLFHEHREGSLEWVN</sequence>
<keyword evidence="9 10" id="KW-0496">Mitochondrion</keyword>
<evidence type="ECO:0000256" key="3">
    <source>
        <dbReference type="ARBA" id="ARBA00021007"/>
    </source>
</evidence>
<comment type="function">
    <text evidence="9">Core subunit of the mitochondrial membrane respiratory chain NADH dehydrogenase (Complex I) which catalyzes electron transfer from NADH through the respiratory chain, using ubiquinone as an electron acceptor. Essential for the catalytic activity of complex I.</text>
</comment>
<keyword evidence="5 9" id="KW-0812">Transmembrane</keyword>
<dbReference type="Gene3D" id="1.20.58.1610">
    <property type="entry name" value="NADH:ubiquinone/plastoquinone oxidoreductase, chain 3"/>
    <property type="match status" value="1"/>
</dbReference>
<organism evidence="10">
    <name type="scientific">Perumytilus purpuratus</name>
    <name type="common">Mussel</name>
    <name type="synonym">Brachidontes purpuratus</name>
    <dbReference type="NCBI Taxonomy" id="390823"/>
    <lineage>
        <taxon>Eukaryota</taxon>
        <taxon>Metazoa</taxon>
        <taxon>Spiralia</taxon>
        <taxon>Lophotrochozoa</taxon>
        <taxon>Mollusca</taxon>
        <taxon>Bivalvia</taxon>
        <taxon>Autobranchia</taxon>
        <taxon>Pteriomorphia</taxon>
        <taxon>Mytilida</taxon>
        <taxon>Mytiloidea</taxon>
        <taxon>Mytilidae</taxon>
        <taxon>Brachidontinae</taxon>
        <taxon>Perumytilus</taxon>
    </lineage>
</organism>
<name>A0A346KKY9_PERPP</name>
<reference evidence="10" key="1">
    <citation type="journal article" date="2018" name="PeerJ">
        <title>Mitogenomics of Perumytilus purpuratus (Bivalvia: Mytilidae) and its implications for doubly uniparental inheritance of mitochondria.</title>
        <authorList>
            <person name="Smietanka B."/>
            <person name="Lubosny M."/>
            <person name="Przylucka A."/>
            <person name="Gerard K."/>
            <person name="Burzynski A."/>
        </authorList>
    </citation>
    <scope>NUCLEOTIDE SEQUENCE</scope>
    <source>
        <strain evidence="10">M-north</strain>
    </source>
</reference>
<comment type="subcellular location">
    <subcellularLocation>
        <location evidence="1">Membrane</location>
    </subcellularLocation>
    <subcellularLocation>
        <location evidence="9">Mitochondrion membrane</location>
        <topology evidence="9">Multi-pass membrane protein</topology>
    </subcellularLocation>
</comment>
<dbReference type="Pfam" id="PF00507">
    <property type="entry name" value="Oxidored_q4"/>
    <property type="match status" value="1"/>
</dbReference>
<evidence type="ECO:0000256" key="1">
    <source>
        <dbReference type="ARBA" id="ARBA00004370"/>
    </source>
</evidence>
<evidence type="ECO:0000313" key="10">
    <source>
        <dbReference type="EMBL" id="AXP84507.1"/>
    </source>
</evidence>
<dbReference type="RefSeq" id="YP_009521271.1">
    <property type="nucleotide sequence ID" value="NC_039571.1"/>
</dbReference>
<keyword evidence="7 9" id="KW-0472">Membrane</keyword>
<accession>A0A346KKY9</accession>
<feature type="transmembrane region" description="Helical" evidence="9">
    <location>
        <begin position="55"/>
        <end position="80"/>
    </location>
</feature>
<keyword evidence="6 9" id="KW-1133">Transmembrane helix</keyword>
<keyword evidence="4 9" id="KW-0813">Transport</keyword>
<evidence type="ECO:0000256" key="4">
    <source>
        <dbReference type="ARBA" id="ARBA00022448"/>
    </source>
</evidence>
<evidence type="ECO:0000256" key="7">
    <source>
        <dbReference type="ARBA" id="ARBA00023136"/>
    </source>
</evidence>
<evidence type="ECO:0000256" key="8">
    <source>
        <dbReference type="ARBA" id="ARBA00049551"/>
    </source>
</evidence>
<keyword evidence="9" id="KW-0520">NAD</keyword>
<evidence type="ECO:0000256" key="5">
    <source>
        <dbReference type="ARBA" id="ARBA00022692"/>
    </source>
</evidence>
<comment type="catalytic activity">
    <reaction evidence="8 9">
        <text>a ubiquinone + NADH + 5 H(+)(in) = a ubiquinol + NAD(+) + 4 H(+)(out)</text>
        <dbReference type="Rhea" id="RHEA:29091"/>
        <dbReference type="Rhea" id="RHEA-COMP:9565"/>
        <dbReference type="Rhea" id="RHEA-COMP:9566"/>
        <dbReference type="ChEBI" id="CHEBI:15378"/>
        <dbReference type="ChEBI" id="CHEBI:16389"/>
        <dbReference type="ChEBI" id="CHEBI:17976"/>
        <dbReference type="ChEBI" id="CHEBI:57540"/>
        <dbReference type="ChEBI" id="CHEBI:57945"/>
        <dbReference type="EC" id="7.1.1.2"/>
    </reaction>
</comment>
<gene>
    <name evidence="10" type="primary">ND3</name>
</gene>
<evidence type="ECO:0000256" key="2">
    <source>
        <dbReference type="ARBA" id="ARBA00008472"/>
    </source>
</evidence>
<keyword evidence="9" id="KW-0249">Electron transport</keyword>
<dbReference type="GO" id="GO:0008137">
    <property type="term" value="F:NADH dehydrogenase (ubiquinone) activity"/>
    <property type="evidence" value="ECO:0007669"/>
    <property type="project" value="UniProtKB-UniRule"/>
</dbReference>
<keyword evidence="9" id="KW-1278">Translocase</keyword>
<dbReference type="InterPro" id="IPR000440">
    <property type="entry name" value="NADH_UbQ/plastoQ_OxRdtase_su3"/>
</dbReference>
<dbReference type="GeneID" id="38282608"/>